<gene>
    <name evidence="2" type="ORF">QCA50_003248</name>
</gene>
<proteinExistence type="predicted"/>
<dbReference type="PANTHER" id="PTHR21052:SF0">
    <property type="entry name" value="ALPHA-KETOGLUTARATE-DEPENDENT DIOXYGENASE ALKB HOMOLOG 7, MITOCHONDRIAL"/>
    <property type="match status" value="1"/>
</dbReference>
<dbReference type="PROSITE" id="PS51471">
    <property type="entry name" value="FE2OG_OXY"/>
    <property type="match status" value="1"/>
</dbReference>
<sequence length="239" mass="27448">MALPSLSRHLTYGTRRVMSTAVSNVTTRTTLKDFSFIPNLFSESEQKILISSSLQKLDSAERREFRRRRKEYFKQRSTDDASSSHLNDLFLPDNFYSFEEGHYDGVIRNYREMHVSSWPEEYPEMPSLLDRLKSVHPDEPTQTHILHLASDGEILPHIDNLQASGSWILGVSLGSSRILRIENVDDPTDVHELMLPSGSVYLQRDSTRYSYKHSILKGGTDPETSGQRLSIMIRNLFRG</sequence>
<dbReference type="GO" id="GO:0005759">
    <property type="term" value="C:mitochondrial matrix"/>
    <property type="evidence" value="ECO:0007669"/>
    <property type="project" value="TreeGrafter"/>
</dbReference>
<dbReference type="SUPFAM" id="SSF51197">
    <property type="entry name" value="Clavaminate synthase-like"/>
    <property type="match status" value="1"/>
</dbReference>
<dbReference type="InterPro" id="IPR037151">
    <property type="entry name" value="AlkB-like_sf"/>
</dbReference>
<comment type="caution">
    <text evidence="2">The sequence shown here is derived from an EMBL/GenBank/DDBJ whole genome shotgun (WGS) entry which is preliminary data.</text>
</comment>
<name>A0AAW0GTK2_9APHY</name>
<evidence type="ECO:0000313" key="2">
    <source>
        <dbReference type="EMBL" id="KAK7693678.1"/>
    </source>
</evidence>
<accession>A0AAW0GTK2</accession>
<keyword evidence="3" id="KW-1185">Reference proteome</keyword>
<dbReference type="Pfam" id="PF13532">
    <property type="entry name" value="2OG-FeII_Oxy_2"/>
    <property type="match status" value="1"/>
</dbReference>
<dbReference type="GO" id="GO:0006631">
    <property type="term" value="P:fatty acid metabolic process"/>
    <property type="evidence" value="ECO:0007669"/>
    <property type="project" value="TreeGrafter"/>
</dbReference>
<organism evidence="2 3">
    <name type="scientific">Cerrena zonata</name>
    <dbReference type="NCBI Taxonomy" id="2478898"/>
    <lineage>
        <taxon>Eukaryota</taxon>
        <taxon>Fungi</taxon>
        <taxon>Dikarya</taxon>
        <taxon>Basidiomycota</taxon>
        <taxon>Agaricomycotina</taxon>
        <taxon>Agaricomycetes</taxon>
        <taxon>Polyporales</taxon>
        <taxon>Cerrenaceae</taxon>
        <taxon>Cerrena</taxon>
    </lineage>
</organism>
<dbReference type="EMBL" id="JASBNA010000003">
    <property type="protein sequence ID" value="KAK7693678.1"/>
    <property type="molecule type" value="Genomic_DNA"/>
</dbReference>
<dbReference type="GO" id="GO:0016706">
    <property type="term" value="F:2-oxoglutarate-dependent dioxygenase activity"/>
    <property type="evidence" value="ECO:0007669"/>
    <property type="project" value="TreeGrafter"/>
</dbReference>
<protein>
    <recommendedName>
        <fullName evidence="1">Fe2OG dioxygenase domain-containing protein</fullName>
    </recommendedName>
</protein>
<dbReference type="Proteomes" id="UP001385951">
    <property type="component" value="Unassembled WGS sequence"/>
</dbReference>
<dbReference type="AlphaFoldDB" id="A0AAW0GTK2"/>
<evidence type="ECO:0000313" key="3">
    <source>
        <dbReference type="Proteomes" id="UP001385951"/>
    </source>
</evidence>
<reference evidence="2 3" key="1">
    <citation type="submission" date="2022-09" db="EMBL/GenBank/DDBJ databases">
        <authorList>
            <person name="Palmer J.M."/>
        </authorList>
    </citation>
    <scope>NUCLEOTIDE SEQUENCE [LARGE SCALE GENOMIC DNA]</scope>
    <source>
        <strain evidence="2 3">DSM 7382</strain>
    </source>
</reference>
<dbReference type="InterPro" id="IPR032870">
    <property type="entry name" value="ALKBH7-like"/>
</dbReference>
<dbReference type="InterPro" id="IPR027450">
    <property type="entry name" value="AlkB-like"/>
</dbReference>
<dbReference type="InterPro" id="IPR005123">
    <property type="entry name" value="Oxoglu/Fe-dep_dioxygenase_dom"/>
</dbReference>
<dbReference type="GO" id="GO:0006974">
    <property type="term" value="P:DNA damage response"/>
    <property type="evidence" value="ECO:0007669"/>
    <property type="project" value="InterPro"/>
</dbReference>
<feature type="domain" description="Fe2OG dioxygenase" evidence="1">
    <location>
        <begin position="139"/>
        <end position="239"/>
    </location>
</feature>
<evidence type="ECO:0000259" key="1">
    <source>
        <dbReference type="PROSITE" id="PS51471"/>
    </source>
</evidence>
<dbReference type="PANTHER" id="PTHR21052">
    <property type="entry name" value="SPERMATOGENESIS ASSOCIATED 11-RELATED"/>
    <property type="match status" value="1"/>
</dbReference>
<dbReference type="Gene3D" id="2.60.120.590">
    <property type="entry name" value="Alpha-ketoglutarate-dependent dioxygenase AlkB-like"/>
    <property type="match status" value="1"/>
</dbReference>